<reference evidence="1 2" key="1">
    <citation type="journal article" date="2018" name="Front. Plant Sci.">
        <title>Red Clover (Trifolium pratense) and Zigzag Clover (T. medium) - A Picture of Genomic Similarities and Differences.</title>
        <authorList>
            <person name="Dluhosova J."/>
            <person name="Istvanek J."/>
            <person name="Nedelnik J."/>
            <person name="Repkova J."/>
        </authorList>
    </citation>
    <scope>NUCLEOTIDE SEQUENCE [LARGE SCALE GENOMIC DNA]</scope>
    <source>
        <strain evidence="2">cv. 10/8</strain>
        <tissue evidence="1">Leaf</tissue>
    </source>
</reference>
<evidence type="ECO:0000313" key="1">
    <source>
        <dbReference type="EMBL" id="MCI86937.1"/>
    </source>
</evidence>
<comment type="caution">
    <text evidence="1">The sequence shown here is derived from an EMBL/GenBank/DDBJ whole genome shotgun (WGS) entry which is preliminary data.</text>
</comment>
<accession>A0A392VGC1</accession>
<keyword evidence="2" id="KW-1185">Reference proteome</keyword>
<proteinExistence type="predicted"/>
<protein>
    <submittedName>
        <fullName evidence="1">Uncharacterized protein</fullName>
    </submittedName>
</protein>
<dbReference type="EMBL" id="LXQA011153574">
    <property type="protein sequence ID" value="MCI86937.1"/>
    <property type="molecule type" value="Genomic_DNA"/>
</dbReference>
<dbReference type="Proteomes" id="UP000265520">
    <property type="component" value="Unassembled WGS sequence"/>
</dbReference>
<name>A0A392VGC1_9FABA</name>
<dbReference type="AlphaFoldDB" id="A0A392VGC1"/>
<sequence>MPRQARKPFFSCGFVDTCPIEPPFSPTVARLDMARPIADCRCLSPEVPFATDS</sequence>
<feature type="non-terminal residue" evidence="1">
    <location>
        <position position="53"/>
    </location>
</feature>
<organism evidence="1 2">
    <name type="scientific">Trifolium medium</name>
    <dbReference type="NCBI Taxonomy" id="97028"/>
    <lineage>
        <taxon>Eukaryota</taxon>
        <taxon>Viridiplantae</taxon>
        <taxon>Streptophyta</taxon>
        <taxon>Embryophyta</taxon>
        <taxon>Tracheophyta</taxon>
        <taxon>Spermatophyta</taxon>
        <taxon>Magnoliopsida</taxon>
        <taxon>eudicotyledons</taxon>
        <taxon>Gunneridae</taxon>
        <taxon>Pentapetalae</taxon>
        <taxon>rosids</taxon>
        <taxon>fabids</taxon>
        <taxon>Fabales</taxon>
        <taxon>Fabaceae</taxon>
        <taxon>Papilionoideae</taxon>
        <taxon>50 kb inversion clade</taxon>
        <taxon>NPAAA clade</taxon>
        <taxon>Hologalegina</taxon>
        <taxon>IRL clade</taxon>
        <taxon>Trifolieae</taxon>
        <taxon>Trifolium</taxon>
    </lineage>
</organism>
<evidence type="ECO:0000313" key="2">
    <source>
        <dbReference type="Proteomes" id="UP000265520"/>
    </source>
</evidence>